<protein>
    <recommendedName>
        <fullName evidence="3">Dihydrodipicolinate synthase family protein</fullName>
    </recommendedName>
</protein>
<name>A0A382FTA3_9ZZZZ</name>
<gene>
    <name evidence="2" type="ORF">METZ01_LOCUS218763</name>
</gene>
<dbReference type="GO" id="GO:0008840">
    <property type="term" value="F:4-hydroxy-tetrahydrodipicolinate synthase activity"/>
    <property type="evidence" value="ECO:0007669"/>
    <property type="project" value="TreeGrafter"/>
</dbReference>
<accession>A0A382FTA3</accession>
<proteinExistence type="predicted"/>
<evidence type="ECO:0008006" key="3">
    <source>
        <dbReference type="Google" id="ProtNLM"/>
    </source>
</evidence>
<organism evidence="2">
    <name type="scientific">marine metagenome</name>
    <dbReference type="NCBI Taxonomy" id="408172"/>
    <lineage>
        <taxon>unclassified sequences</taxon>
        <taxon>metagenomes</taxon>
        <taxon>ecological metagenomes</taxon>
    </lineage>
</organism>
<dbReference type="PRINTS" id="PR00146">
    <property type="entry name" value="DHPICSNTHASE"/>
</dbReference>
<keyword evidence="1" id="KW-0456">Lyase</keyword>
<dbReference type="SMART" id="SM01130">
    <property type="entry name" value="DHDPS"/>
    <property type="match status" value="1"/>
</dbReference>
<dbReference type="SUPFAM" id="SSF51569">
    <property type="entry name" value="Aldolase"/>
    <property type="match status" value="1"/>
</dbReference>
<dbReference type="InterPro" id="IPR013785">
    <property type="entry name" value="Aldolase_TIM"/>
</dbReference>
<dbReference type="CDD" id="cd00408">
    <property type="entry name" value="DHDPS-like"/>
    <property type="match status" value="1"/>
</dbReference>
<dbReference type="Pfam" id="PF00701">
    <property type="entry name" value="DHDPS"/>
    <property type="match status" value="1"/>
</dbReference>
<dbReference type="PANTHER" id="PTHR12128">
    <property type="entry name" value="DIHYDRODIPICOLINATE SYNTHASE"/>
    <property type="match status" value="1"/>
</dbReference>
<dbReference type="InterPro" id="IPR002220">
    <property type="entry name" value="DapA-like"/>
</dbReference>
<dbReference type="PIRSF" id="PIRSF001365">
    <property type="entry name" value="DHDPS"/>
    <property type="match status" value="1"/>
</dbReference>
<reference evidence="2" key="1">
    <citation type="submission" date="2018-05" db="EMBL/GenBank/DDBJ databases">
        <authorList>
            <person name="Lanie J.A."/>
            <person name="Ng W.-L."/>
            <person name="Kazmierczak K.M."/>
            <person name="Andrzejewski T.M."/>
            <person name="Davidsen T.M."/>
            <person name="Wayne K.J."/>
            <person name="Tettelin H."/>
            <person name="Glass J.I."/>
            <person name="Rusch D."/>
            <person name="Podicherti R."/>
            <person name="Tsui H.-C.T."/>
            <person name="Winkler M.E."/>
        </authorList>
    </citation>
    <scope>NUCLEOTIDE SEQUENCE</scope>
</reference>
<dbReference type="AlphaFoldDB" id="A0A382FTA3"/>
<dbReference type="EMBL" id="UINC01051579">
    <property type="protein sequence ID" value="SVB65909.1"/>
    <property type="molecule type" value="Genomic_DNA"/>
</dbReference>
<feature type="non-terminal residue" evidence="2">
    <location>
        <position position="262"/>
    </location>
</feature>
<dbReference type="PANTHER" id="PTHR12128:SF66">
    <property type="entry name" value="4-HYDROXY-2-OXOGLUTARATE ALDOLASE, MITOCHONDRIAL"/>
    <property type="match status" value="1"/>
</dbReference>
<evidence type="ECO:0000313" key="2">
    <source>
        <dbReference type="EMBL" id="SVB65909.1"/>
    </source>
</evidence>
<evidence type="ECO:0000256" key="1">
    <source>
        <dbReference type="ARBA" id="ARBA00023239"/>
    </source>
</evidence>
<sequence>MEDSKVRGVYTIAPTPFNEDSSLDVASIPTLVNFLVELGIDGITILGVMGEASKLIDSERDEIITRSVEAANGRIPICVGTSHTGTDGCVAYSKRAEELGAYALMVAPPKLAKGTDKALMKHYLRVADAVDTPIVVQDHPTSTGVTMSVEFIADIAGVSPQCRFLKLEEEPSPKKVSQVLAANHSVEIFGGLGGNMFLEELRHGAMGTMTGFAYPDILKTIHTSYMNGDIDGATETFYRYCPLIRFENQPGIGLSLRKHVYK</sequence>
<dbReference type="GO" id="GO:0005829">
    <property type="term" value="C:cytosol"/>
    <property type="evidence" value="ECO:0007669"/>
    <property type="project" value="TreeGrafter"/>
</dbReference>
<dbReference type="Gene3D" id="3.20.20.70">
    <property type="entry name" value="Aldolase class I"/>
    <property type="match status" value="1"/>
</dbReference>